<dbReference type="Gene3D" id="3.40.50.300">
    <property type="entry name" value="P-loop containing nucleotide triphosphate hydrolases"/>
    <property type="match status" value="2"/>
</dbReference>
<evidence type="ECO:0000256" key="6">
    <source>
        <dbReference type="ARBA" id="ARBA00023004"/>
    </source>
</evidence>
<keyword evidence="7" id="KW-0411">Iron-sulfur</keyword>
<evidence type="ECO:0000256" key="8">
    <source>
        <dbReference type="ARBA" id="ARBA00023235"/>
    </source>
</evidence>
<keyword evidence="6" id="KW-0408">Iron</keyword>
<dbReference type="Pfam" id="PF06733">
    <property type="entry name" value="DEAD_2"/>
    <property type="match status" value="1"/>
</dbReference>
<keyword evidence="3" id="KW-0378">Hydrolase</keyword>
<dbReference type="GO" id="GO:0005524">
    <property type="term" value="F:ATP binding"/>
    <property type="evidence" value="ECO:0007669"/>
    <property type="project" value="UniProtKB-KW"/>
</dbReference>
<dbReference type="KEGG" id="tet:TTHERM_00298500"/>
<dbReference type="Proteomes" id="UP000009168">
    <property type="component" value="Unassembled WGS sequence"/>
</dbReference>
<dbReference type="InterPro" id="IPR014013">
    <property type="entry name" value="Helic_SF1/SF2_ATP-bd_DinG/Rad3"/>
</dbReference>
<organism evidence="10 11">
    <name type="scientific">Tetrahymena thermophila (strain SB210)</name>
    <dbReference type="NCBI Taxonomy" id="312017"/>
    <lineage>
        <taxon>Eukaryota</taxon>
        <taxon>Sar</taxon>
        <taxon>Alveolata</taxon>
        <taxon>Ciliophora</taxon>
        <taxon>Intramacronucleata</taxon>
        <taxon>Oligohymenophorea</taxon>
        <taxon>Hymenostomatida</taxon>
        <taxon>Tetrahymenina</taxon>
        <taxon>Tetrahymenidae</taxon>
        <taxon>Tetrahymena</taxon>
    </lineage>
</organism>
<proteinExistence type="predicted"/>
<evidence type="ECO:0000256" key="4">
    <source>
        <dbReference type="ARBA" id="ARBA00022806"/>
    </source>
</evidence>
<evidence type="ECO:0000313" key="11">
    <source>
        <dbReference type="Proteomes" id="UP000009168"/>
    </source>
</evidence>
<dbReference type="Pfam" id="PF13307">
    <property type="entry name" value="Helicase_C_2"/>
    <property type="match status" value="1"/>
</dbReference>
<dbReference type="eggNOG" id="KOG1131">
    <property type="taxonomic scope" value="Eukaryota"/>
</dbReference>
<dbReference type="GO" id="GO:0045951">
    <property type="term" value="P:positive regulation of mitotic recombination"/>
    <property type="evidence" value="ECO:0007669"/>
    <property type="project" value="TreeGrafter"/>
</dbReference>
<dbReference type="GO" id="GO:0051536">
    <property type="term" value="F:iron-sulfur cluster binding"/>
    <property type="evidence" value="ECO:0007669"/>
    <property type="project" value="UniProtKB-KW"/>
</dbReference>
<dbReference type="InterPro" id="IPR006555">
    <property type="entry name" value="ATP-dep_Helicase_C"/>
</dbReference>
<evidence type="ECO:0000256" key="3">
    <source>
        <dbReference type="ARBA" id="ARBA00022801"/>
    </source>
</evidence>
<dbReference type="InterPro" id="IPR045028">
    <property type="entry name" value="DinG/Rad3-like"/>
</dbReference>
<dbReference type="InParanoid" id="I7LXA1"/>
<reference evidence="11" key="1">
    <citation type="journal article" date="2006" name="PLoS Biol.">
        <title>Macronuclear genome sequence of the ciliate Tetrahymena thermophila, a model eukaryote.</title>
        <authorList>
            <person name="Eisen J.A."/>
            <person name="Coyne R.S."/>
            <person name="Wu M."/>
            <person name="Wu D."/>
            <person name="Thiagarajan M."/>
            <person name="Wortman J.R."/>
            <person name="Badger J.H."/>
            <person name="Ren Q."/>
            <person name="Amedeo P."/>
            <person name="Jones K.M."/>
            <person name="Tallon L.J."/>
            <person name="Delcher A.L."/>
            <person name="Salzberg S.L."/>
            <person name="Silva J.C."/>
            <person name="Haas B.J."/>
            <person name="Majoros W.H."/>
            <person name="Farzad M."/>
            <person name="Carlton J.M."/>
            <person name="Smith R.K. Jr."/>
            <person name="Garg J."/>
            <person name="Pearlman R.E."/>
            <person name="Karrer K.M."/>
            <person name="Sun L."/>
            <person name="Manning G."/>
            <person name="Elde N.C."/>
            <person name="Turkewitz A.P."/>
            <person name="Asai D.J."/>
            <person name="Wilkes D.E."/>
            <person name="Wang Y."/>
            <person name="Cai H."/>
            <person name="Collins K."/>
            <person name="Stewart B.A."/>
            <person name="Lee S.R."/>
            <person name="Wilamowska K."/>
            <person name="Weinberg Z."/>
            <person name="Ruzzo W.L."/>
            <person name="Wloga D."/>
            <person name="Gaertig J."/>
            <person name="Frankel J."/>
            <person name="Tsao C.-C."/>
            <person name="Gorovsky M.A."/>
            <person name="Keeling P.J."/>
            <person name="Waller R.F."/>
            <person name="Patron N.J."/>
            <person name="Cherry J.M."/>
            <person name="Stover N.A."/>
            <person name="Krieger C.J."/>
            <person name="del Toro C."/>
            <person name="Ryder H.F."/>
            <person name="Williamson S.C."/>
            <person name="Barbeau R.A."/>
            <person name="Hamilton E.P."/>
            <person name="Orias E."/>
        </authorList>
    </citation>
    <scope>NUCLEOTIDE SEQUENCE [LARGE SCALE GENOMIC DNA]</scope>
    <source>
        <strain evidence="11">SB210</strain>
    </source>
</reference>
<accession>I7LXA1</accession>
<dbReference type="PROSITE" id="PS51193">
    <property type="entry name" value="HELICASE_ATP_BIND_2"/>
    <property type="match status" value="1"/>
</dbReference>
<dbReference type="PANTHER" id="PTHR11472">
    <property type="entry name" value="DNA REPAIR DEAD HELICASE RAD3/XP-D SUBFAMILY MEMBER"/>
    <property type="match status" value="1"/>
</dbReference>
<dbReference type="STRING" id="312017.I7LXA1"/>
<dbReference type="GO" id="GO:0005634">
    <property type="term" value="C:nucleus"/>
    <property type="evidence" value="ECO:0007669"/>
    <property type="project" value="TreeGrafter"/>
</dbReference>
<dbReference type="InterPro" id="IPR027417">
    <property type="entry name" value="P-loop_NTPase"/>
</dbReference>
<keyword evidence="8" id="KW-0413">Isomerase</keyword>
<dbReference type="PANTHER" id="PTHR11472:SF1">
    <property type="entry name" value="GENERAL TRANSCRIPTION AND DNA REPAIR FACTOR IIH HELICASE SUBUNIT XPD"/>
    <property type="match status" value="1"/>
</dbReference>
<protein>
    <submittedName>
        <fullName evidence="10">Helicase carboxy-terminal domain protein</fullName>
    </submittedName>
</protein>
<dbReference type="GO" id="GO:0046872">
    <property type="term" value="F:metal ion binding"/>
    <property type="evidence" value="ECO:0007669"/>
    <property type="project" value="UniProtKB-KW"/>
</dbReference>
<keyword evidence="11" id="KW-1185">Reference proteome</keyword>
<keyword evidence="5" id="KW-0067">ATP-binding</keyword>
<dbReference type="GO" id="GO:0016818">
    <property type="term" value="F:hydrolase activity, acting on acid anhydrides, in phosphorus-containing anhydrides"/>
    <property type="evidence" value="ECO:0007669"/>
    <property type="project" value="InterPro"/>
</dbReference>
<evidence type="ECO:0000256" key="7">
    <source>
        <dbReference type="ARBA" id="ARBA00023014"/>
    </source>
</evidence>
<gene>
    <name evidence="10" type="ORF">TTHERM_00298500</name>
</gene>
<evidence type="ECO:0000313" key="10">
    <source>
        <dbReference type="EMBL" id="EAS04239.2"/>
    </source>
</evidence>
<dbReference type="RefSeq" id="XP_001024484.2">
    <property type="nucleotide sequence ID" value="XM_001024484.2"/>
</dbReference>
<name>I7LXA1_TETTS</name>
<dbReference type="GO" id="GO:0003684">
    <property type="term" value="F:damaged DNA binding"/>
    <property type="evidence" value="ECO:0007669"/>
    <property type="project" value="TreeGrafter"/>
</dbReference>
<dbReference type="GeneID" id="7839833"/>
<feature type="domain" description="Helicase ATP-binding" evidence="9">
    <location>
        <begin position="7"/>
        <end position="281"/>
    </location>
</feature>
<dbReference type="InterPro" id="IPR010614">
    <property type="entry name" value="RAD3-like_helicase_DEAD"/>
</dbReference>
<dbReference type="EMBL" id="GG662449">
    <property type="protein sequence ID" value="EAS04239.2"/>
    <property type="molecule type" value="Genomic_DNA"/>
</dbReference>
<keyword evidence="4 10" id="KW-0347">Helicase</keyword>
<evidence type="ECO:0000256" key="1">
    <source>
        <dbReference type="ARBA" id="ARBA00022723"/>
    </source>
</evidence>
<keyword evidence="2" id="KW-0547">Nucleotide-binding</keyword>
<sequence length="758" mass="90463">MEIETTKSLQEELFVDKSDNQRNYMKELQDCIEKNMPQMIEIVRTEEKIDSTLRILLNFKIQYPENYKKIVICCQRSQDTTQYFEKATQLAEKYPEIKEKLLILKVSNKRNLCIEPTREDKYDEEIFCKYKRKVDTNKCKFYEEFRNIVKSELSNRKGIYDQNKLVQEGKMKGFCSYFAQNELIKDADIIICEHKNIFKDEDKQQDIYQFIPMQQNKENKGTFLFVDQSQYLYEDIQTYNTFNIEQQVIHQAVNKCRQLKQVIYEQVELVKKNELVKNNKVTDFFKKDYNDLMSKLEKQMLKAVNDQENGAQEKPQQFPAYVKHPILLVEFLQNVSLELNQWFENHFNKKKNDLDRQNNFNNAHHASAPILVNEKIPKEDLQNLKNLYPMKIKLRLVIDELLSYMFKYIYPENSQEKDDTFQSLYIIGDFLYFFNLYYQSNDYPLRVFFQDHPEYLKEAIYYPILTCTPSQIKNFSKRIFDTSSNYILTSDCILQKNQMRTTTVLGLQKLANLRQNFFPRFDLEDRVKFNCKPMFFTKWNDQSTFQSQKIEHSPLQLRNYVNIINRVSEFTPDGIVVYLPNIAVFFRFIKEKVDDILSKRPVYFESPFSPEKTKEAFNYYKTNCDNGQGSFFFCVANGWASRHLEFQDHCARAVLILGYPKRQEFYQYISHDKKIYGLEEEDFYTLDSMTKVTQCIKSVYTHTTDYCTIILADTKLRADSDYLPAWANQNLKGQDELTVDDLFQEILLNQRAMGKLYG</sequence>
<dbReference type="GO" id="GO:0003678">
    <property type="term" value="F:DNA helicase activity"/>
    <property type="evidence" value="ECO:0007669"/>
    <property type="project" value="InterPro"/>
</dbReference>
<dbReference type="AlphaFoldDB" id="I7LXA1"/>
<dbReference type="GO" id="GO:0006366">
    <property type="term" value="P:transcription by RNA polymerase II"/>
    <property type="evidence" value="ECO:0007669"/>
    <property type="project" value="TreeGrafter"/>
</dbReference>
<evidence type="ECO:0000256" key="2">
    <source>
        <dbReference type="ARBA" id="ARBA00022741"/>
    </source>
</evidence>
<keyword evidence="1" id="KW-0479">Metal-binding</keyword>
<evidence type="ECO:0000259" key="9">
    <source>
        <dbReference type="PROSITE" id="PS51193"/>
    </source>
</evidence>
<dbReference type="SMART" id="SM00491">
    <property type="entry name" value="HELICc2"/>
    <property type="match status" value="1"/>
</dbReference>
<evidence type="ECO:0000256" key="5">
    <source>
        <dbReference type="ARBA" id="ARBA00022840"/>
    </source>
</evidence>